<organism evidence="1">
    <name type="scientific">Terrestrivirus sp</name>
    <dbReference type="NCBI Taxonomy" id="2487775"/>
    <lineage>
        <taxon>Viruses</taxon>
        <taxon>Varidnaviria</taxon>
        <taxon>Bamfordvirae</taxon>
        <taxon>Nucleocytoviricota</taxon>
        <taxon>Megaviricetes</taxon>
        <taxon>Imitervirales</taxon>
        <taxon>Mimiviridae</taxon>
        <taxon>Klosneuvirinae</taxon>
    </lineage>
</organism>
<reference evidence="1" key="1">
    <citation type="submission" date="2018-10" db="EMBL/GenBank/DDBJ databases">
        <title>Hidden diversity of soil giant viruses.</title>
        <authorList>
            <person name="Schulz F."/>
            <person name="Alteio L."/>
            <person name="Goudeau D."/>
            <person name="Ryan E.M."/>
            <person name="Malmstrom R.R."/>
            <person name="Blanchard J."/>
            <person name="Woyke T."/>
        </authorList>
    </citation>
    <scope>NUCLEOTIDE SEQUENCE</scope>
    <source>
        <strain evidence="1">TEV1</strain>
    </source>
</reference>
<proteinExistence type="predicted"/>
<name>A0A3G4ZQZ2_9VIRU</name>
<evidence type="ECO:0000313" key="1">
    <source>
        <dbReference type="EMBL" id="AYV75849.1"/>
    </source>
</evidence>
<sequence>MKKYYEDHPNASLDDVIKGWNSHKEKRNKKCKKTIQKLLTI</sequence>
<accession>A0A3G4ZQZ2</accession>
<gene>
    <name evidence="1" type="ORF">Terrestrivirus3_118</name>
</gene>
<dbReference type="EMBL" id="MK071981">
    <property type="protein sequence ID" value="AYV75849.1"/>
    <property type="molecule type" value="Genomic_DNA"/>
</dbReference>
<protein>
    <submittedName>
        <fullName evidence="1">Uncharacterized protein</fullName>
    </submittedName>
</protein>